<dbReference type="KEGG" id="zmm:Zmob_1715"/>
<keyword evidence="2" id="KW-0418">Kinase</keyword>
<proteinExistence type="predicted"/>
<gene>
    <name evidence="2" type="ordered locus">Zmob_1715</name>
</gene>
<dbReference type="InterPro" id="IPR017438">
    <property type="entry name" value="ATP-NAD_kinase_N"/>
</dbReference>
<dbReference type="SUPFAM" id="SSF111331">
    <property type="entry name" value="NAD kinase/diacylglycerol kinase-like"/>
    <property type="match status" value="1"/>
</dbReference>
<dbReference type="SMART" id="SM00046">
    <property type="entry name" value="DAGKc"/>
    <property type="match status" value="1"/>
</dbReference>
<keyword evidence="2" id="KW-0808">Transferase</keyword>
<dbReference type="HOGENOM" id="CLU_074754_0_0_5"/>
<evidence type="ECO:0000313" key="3">
    <source>
        <dbReference type="Proteomes" id="UP000001494"/>
    </source>
</evidence>
<reference evidence="2 3" key="1">
    <citation type="journal article" date="2011" name="J. Bacteriol.">
        <title>Genome sequence of the ethanol-producing Zymomonas mobilis subsp. mobilis lectotype strain ATCC 10988.</title>
        <authorList>
            <person name="Pappas K.M."/>
            <person name="Kouvelis V.N."/>
            <person name="Saunders E."/>
            <person name="Brettin T.S."/>
            <person name="Bruce D."/>
            <person name="Detter C."/>
            <person name="Balakireva M."/>
            <person name="Han C.S."/>
            <person name="Savvakis G."/>
            <person name="Kyrpides N.C."/>
            <person name="Typas M.A."/>
        </authorList>
    </citation>
    <scope>NUCLEOTIDE SEQUENCE [LARGE SCALE GENOMIC DNA]</scope>
    <source>
        <strain evidence="3">ATCC 10988 / DSM 424 / CCUG 17860 / LMG 404 / NCIMB 8938 / NRRL B-806 / ZM1</strain>
    </source>
</reference>
<dbReference type="RefSeq" id="WP_011241175.1">
    <property type="nucleotide sequence ID" value="NC_017262.1"/>
</dbReference>
<sequence>MTSVALLSNPQSTGNRAKLPDIRHFCIQEDDVFHYEVEEVDQIGEALSSIAQTRPSILVVNGGDGTVQTVLTALYTGKYFEKHMVPPVAVLPNGKTNLIALDLGAEGDPVVALQKILDIARGDLDSHIVKRELIALSDSSDKPPVLGMFLGGAGLADLIIYCRDTIYPLGLPNGISHVIAAFALLISMFIRAPLSFLPRAARPISVSLMQQGQIKGNFSLLVVTTLERLLVGTHVFQQDPQDKGSMKLMMVDQNPFHLIHAVAAGIVGRLGKSRIKGVHLKQDDEIRIAGERSHLILDGEVFYADNEHPVILRHTEPISFVKLAV</sequence>
<dbReference type="eggNOG" id="COG1597">
    <property type="taxonomic scope" value="Bacteria"/>
</dbReference>
<dbReference type="Proteomes" id="UP000001494">
    <property type="component" value="Chromosome"/>
</dbReference>
<evidence type="ECO:0000259" key="1">
    <source>
        <dbReference type="PROSITE" id="PS50146"/>
    </source>
</evidence>
<dbReference type="AlphaFoldDB" id="A0A0H3G0N4"/>
<dbReference type="Pfam" id="PF00781">
    <property type="entry name" value="DAGK_cat"/>
    <property type="match status" value="1"/>
</dbReference>
<dbReference type="PROSITE" id="PS50146">
    <property type="entry name" value="DAGK"/>
    <property type="match status" value="1"/>
</dbReference>
<dbReference type="Gene3D" id="3.40.50.10330">
    <property type="entry name" value="Probable inorganic polyphosphate/atp-NAD kinase, domain 1"/>
    <property type="match status" value="1"/>
</dbReference>
<organism evidence="2 3">
    <name type="scientific">Zymomonas mobilis subsp. mobilis (strain ATCC 10988 / DSM 424 / LMG 404 / NCIMB 8938 / NRRL B-806 / ZM1)</name>
    <dbReference type="NCBI Taxonomy" id="555217"/>
    <lineage>
        <taxon>Bacteria</taxon>
        <taxon>Pseudomonadati</taxon>
        <taxon>Pseudomonadota</taxon>
        <taxon>Alphaproteobacteria</taxon>
        <taxon>Sphingomonadales</taxon>
        <taxon>Zymomonadaceae</taxon>
        <taxon>Zymomonas</taxon>
    </lineage>
</organism>
<dbReference type="InterPro" id="IPR001206">
    <property type="entry name" value="Diacylglycerol_kinase_cat_dom"/>
</dbReference>
<dbReference type="InterPro" id="IPR016064">
    <property type="entry name" value="NAD/diacylglycerol_kinase_sf"/>
</dbReference>
<evidence type="ECO:0000313" key="2">
    <source>
        <dbReference type="EMBL" id="AEH63528.1"/>
    </source>
</evidence>
<protein>
    <submittedName>
        <fullName evidence="2">Diacylglycerol kinase catalytic region</fullName>
    </submittedName>
</protein>
<dbReference type="GeneID" id="79905244"/>
<name>A0A0H3G0N4_ZYMMA</name>
<dbReference type="EMBL" id="CP002850">
    <property type="protein sequence ID" value="AEH63528.1"/>
    <property type="molecule type" value="Genomic_DNA"/>
</dbReference>
<dbReference type="OrthoDB" id="7209949at2"/>
<accession>A0A0H3G0N4</accession>
<dbReference type="GO" id="GO:0016301">
    <property type="term" value="F:kinase activity"/>
    <property type="evidence" value="ECO:0007669"/>
    <property type="project" value="UniProtKB-KW"/>
</dbReference>
<feature type="domain" description="DAGKc" evidence="1">
    <location>
        <begin position="1"/>
        <end position="133"/>
    </location>
</feature>